<dbReference type="GeneID" id="67182385"/>
<evidence type="ECO:0000256" key="3">
    <source>
        <dbReference type="ARBA" id="ARBA00022692"/>
    </source>
</evidence>
<dbReference type="OrthoDB" id="6058674at2"/>
<evidence type="ECO:0000256" key="6">
    <source>
        <dbReference type="SAM" id="Phobius"/>
    </source>
</evidence>
<keyword evidence="8" id="KW-1185">Reference proteome</keyword>
<dbReference type="RefSeq" id="WP_013345695.1">
    <property type="nucleotide sequence ID" value="NC_014541.1"/>
</dbReference>
<sequence>MAHYIPAILFTVFTNFLSQIMLKKGMTVIGPVELNPTGLKQMGASVLLNGYVMGGLLVMVISMASHLYVLSKVEISYAYPFLGLSFVLTTAYGYWVLSEGVNAWRVLGVLFICTGVAIVAKN</sequence>
<dbReference type="eggNOG" id="COG2076">
    <property type="taxonomic scope" value="Bacteria"/>
</dbReference>
<evidence type="ECO:0000256" key="2">
    <source>
        <dbReference type="ARBA" id="ARBA00022475"/>
    </source>
</evidence>
<dbReference type="PANTHER" id="PTHR30561">
    <property type="entry name" value="SMR FAMILY PROTON-DEPENDENT DRUG EFFLUX TRANSPORTER SUGE"/>
    <property type="match status" value="1"/>
</dbReference>
<feature type="transmembrane region" description="Helical" evidence="6">
    <location>
        <begin position="103"/>
        <end position="120"/>
    </location>
</feature>
<evidence type="ECO:0000256" key="4">
    <source>
        <dbReference type="ARBA" id="ARBA00022989"/>
    </source>
</evidence>
<evidence type="ECO:0008006" key="9">
    <source>
        <dbReference type="Google" id="ProtNLM"/>
    </source>
</evidence>
<feature type="transmembrane region" description="Helical" evidence="6">
    <location>
        <begin position="77"/>
        <end position="97"/>
    </location>
</feature>
<dbReference type="KEGG" id="fbl:Fbal_2186"/>
<feature type="transmembrane region" description="Helical" evidence="6">
    <location>
        <begin position="7"/>
        <end position="26"/>
    </location>
</feature>
<dbReference type="PANTHER" id="PTHR30561:SF9">
    <property type="entry name" value="4-AMINO-4-DEOXY-L-ARABINOSE-PHOSPHOUNDECAPRENOL FLIPPASE SUBUNIT ARNF-RELATED"/>
    <property type="match status" value="1"/>
</dbReference>
<dbReference type="EMBL" id="CP002209">
    <property type="protein sequence ID" value="ADN76389.1"/>
    <property type="molecule type" value="Genomic_DNA"/>
</dbReference>
<keyword evidence="4 6" id="KW-1133">Transmembrane helix</keyword>
<dbReference type="Proteomes" id="UP000006683">
    <property type="component" value="Chromosome"/>
</dbReference>
<dbReference type="HOGENOM" id="CLU_131462_2_3_6"/>
<keyword evidence="3 6" id="KW-0812">Transmembrane</keyword>
<dbReference type="InterPro" id="IPR000390">
    <property type="entry name" value="Small_drug/metabolite_transptr"/>
</dbReference>
<dbReference type="Gene3D" id="1.10.3730.20">
    <property type="match status" value="1"/>
</dbReference>
<dbReference type="STRING" id="550540.Fbal_2186"/>
<dbReference type="GO" id="GO:0022857">
    <property type="term" value="F:transmembrane transporter activity"/>
    <property type="evidence" value="ECO:0007669"/>
    <property type="project" value="InterPro"/>
</dbReference>
<evidence type="ECO:0000313" key="8">
    <source>
        <dbReference type="Proteomes" id="UP000006683"/>
    </source>
</evidence>
<protein>
    <recommendedName>
        <fullName evidence="9">EamA domain-containing protein</fullName>
    </recommendedName>
</protein>
<feature type="transmembrane region" description="Helical" evidence="6">
    <location>
        <begin position="46"/>
        <end position="70"/>
    </location>
</feature>
<evidence type="ECO:0000313" key="7">
    <source>
        <dbReference type="EMBL" id="ADN76389.1"/>
    </source>
</evidence>
<evidence type="ECO:0000256" key="5">
    <source>
        <dbReference type="ARBA" id="ARBA00023136"/>
    </source>
</evidence>
<dbReference type="GO" id="GO:0005886">
    <property type="term" value="C:plasma membrane"/>
    <property type="evidence" value="ECO:0007669"/>
    <property type="project" value="UniProtKB-SubCell"/>
</dbReference>
<dbReference type="InterPro" id="IPR037185">
    <property type="entry name" value="EmrE-like"/>
</dbReference>
<name>E1SVQ8_FERBD</name>
<dbReference type="AlphaFoldDB" id="E1SVQ8"/>
<comment type="subcellular location">
    <subcellularLocation>
        <location evidence="1">Cell membrane</location>
        <topology evidence="1">Multi-pass membrane protein</topology>
    </subcellularLocation>
</comment>
<keyword evidence="2" id="KW-1003">Cell membrane</keyword>
<gene>
    <name evidence="7" type="ordered locus">Fbal_2186</name>
</gene>
<organism evidence="7 8">
    <name type="scientific">Ferrimonas balearica (strain DSM 9799 / CCM 4581 / KCTC 23876 / PAT)</name>
    <dbReference type="NCBI Taxonomy" id="550540"/>
    <lineage>
        <taxon>Bacteria</taxon>
        <taxon>Pseudomonadati</taxon>
        <taxon>Pseudomonadota</taxon>
        <taxon>Gammaproteobacteria</taxon>
        <taxon>Alteromonadales</taxon>
        <taxon>Ferrimonadaceae</taxon>
        <taxon>Ferrimonas</taxon>
    </lineage>
</organism>
<keyword evidence="5 6" id="KW-0472">Membrane</keyword>
<evidence type="ECO:0000256" key="1">
    <source>
        <dbReference type="ARBA" id="ARBA00004651"/>
    </source>
</evidence>
<proteinExistence type="predicted"/>
<reference evidence="7 8" key="1">
    <citation type="journal article" date="2010" name="Stand. Genomic Sci.">
        <title>Complete genome sequence of Ferrimonas balearica type strain (PAT).</title>
        <authorList>
            <person name="Nolan M."/>
            <person name="Sikorski J."/>
            <person name="Davenport K."/>
            <person name="Lucas S."/>
            <person name="Glavina Del Rio T."/>
            <person name="Tice H."/>
            <person name="Cheng J."/>
            <person name="Goodwin L."/>
            <person name="Pitluck S."/>
            <person name="Liolios K."/>
            <person name="Ivanova N."/>
            <person name="Mavromatis K."/>
            <person name="Ovchinnikova G."/>
            <person name="Pati A."/>
            <person name="Chen A."/>
            <person name="Palaniappan K."/>
            <person name="Land M."/>
            <person name="Hauser L."/>
            <person name="Chang Y."/>
            <person name="Jeffries C."/>
            <person name="Tapia R."/>
            <person name="Brettin T."/>
            <person name="Detter J."/>
            <person name="Han C."/>
            <person name="Yasawong M."/>
            <person name="Rohde M."/>
            <person name="Tindall B."/>
            <person name="Goker M."/>
            <person name="Woyke T."/>
            <person name="Bristow J."/>
            <person name="Eisen J."/>
            <person name="Markowitz V."/>
            <person name="Hugenholtz P."/>
            <person name="Kyrpides N."/>
            <person name="Klenk H."/>
            <person name="Lapidus A."/>
        </authorList>
    </citation>
    <scope>NUCLEOTIDE SEQUENCE [LARGE SCALE GENOMIC DNA]</scope>
    <source>
        <strain evidence="8">DSM 9799 / CCM 4581 / KCTC 23876 / PAT</strain>
    </source>
</reference>
<accession>E1SVQ8</accession>
<dbReference type="SUPFAM" id="SSF103481">
    <property type="entry name" value="Multidrug resistance efflux transporter EmrE"/>
    <property type="match status" value="1"/>
</dbReference>